<dbReference type="Proteomes" id="UP000500953">
    <property type="component" value="Chromosome"/>
</dbReference>
<feature type="transmembrane region" description="Helical" evidence="1">
    <location>
        <begin position="69"/>
        <end position="87"/>
    </location>
</feature>
<protein>
    <submittedName>
        <fullName evidence="2">Uncharacterized protein</fullName>
    </submittedName>
</protein>
<sequence>MKSSGVLLVSALLCFCGYGLIRLAGKAGGQYGPGFVWQVAHLVGLVALVLFVPVALVASVLLAADSLDLVPVAGLGILGALLPITRIDSPPANEVAAQ</sequence>
<dbReference type="AlphaFoldDB" id="A0A6G9Z115"/>
<proteinExistence type="predicted"/>
<keyword evidence="1" id="KW-1133">Transmembrane helix</keyword>
<evidence type="ECO:0000313" key="3">
    <source>
        <dbReference type="Proteomes" id="UP000500953"/>
    </source>
</evidence>
<feature type="transmembrane region" description="Helical" evidence="1">
    <location>
        <begin position="39"/>
        <end position="62"/>
    </location>
</feature>
<name>A0A6G9Z115_9NOCA</name>
<evidence type="ECO:0000313" key="2">
    <source>
        <dbReference type="EMBL" id="QIS19275.1"/>
    </source>
</evidence>
<reference evidence="2 3" key="1">
    <citation type="journal article" date="2019" name="ACS Chem. Biol.">
        <title>Identification and Mobilization of a Cryptic Antibiotic Biosynthesis Gene Locus from a Human-Pathogenic Nocardia Isolate.</title>
        <authorList>
            <person name="Herisse M."/>
            <person name="Ishida K."/>
            <person name="Porter J.L."/>
            <person name="Howden B."/>
            <person name="Hertweck C."/>
            <person name="Stinear T.P."/>
            <person name="Pidot S.J."/>
        </authorList>
    </citation>
    <scope>NUCLEOTIDE SEQUENCE [LARGE SCALE GENOMIC DNA]</scope>
    <source>
        <strain evidence="2 3">AUSMDU00012715</strain>
    </source>
</reference>
<accession>A0A6G9Z115</accession>
<keyword evidence="1" id="KW-0812">Transmembrane</keyword>
<dbReference type="RefSeq" id="WP_167486564.1">
    <property type="nucleotide sequence ID" value="NZ_CP046173.1"/>
</dbReference>
<evidence type="ECO:0000256" key="1">
    <source>
        <dbReference type="SAM" id="Phobius"/>
    </source>
</evidence>
<keyword evidence="1" id="KW-0472">Membrane</keyword>
<organism evidence="2 3">
    <name type="scientific">Nocardia terpenica</name>
    <dbReference type="NCBI Taxonomy" id="455432"/>
    <lineage>
        <taxon>Bacteria</taxon>
        <taxon>Bacillati</taxon>
        <taxon>Actinomycetota</taxon>
        <taxon>Actinomycetes</taxon>
        <taxon>Mycobacteriales</taxon>
        <taxon>Nocardiaceae</taxon>
        <taxon>Nocardia</taxon>
    </lineage>
</organism>
<gene>
    <name evidence="2" type="ORF">F6W96_14255</name>
</gene>
<dbReference type="EMBL" id="CP046173">
    <property type="protein sequence ID" value="QIS19275.1"/>
    <property type="molecule type" value="Genomic_DNA"/>
</dbReference>